<dbReference type="InterPro" id="IPR006356">
    <property type="entry name" value="HAD-SF_hydro_IIA_hyp3"/>
</dbReference>
<evidence type="ECO:0000313" key="2">
    <source>
        <dbReference type="Proteomes" id="UP001595799"/>
    </source>
</evidence>
<dbReference type="InterPro" id="IPR006357">
    <property type="entry name" value="HAD-SF_hydro_IIA"/>
</dbReference>
<dbReference type="NCBIfam" id="TIGR01460">
    <property type="entry name" value="HAD-SF-IIA"/>
    <property type="match status" value="1"/>
</dbReference>
<dbReference type="EMBL" id="JBHSCW010000004">
    <property type="protein sequence ID" value="MFC4351785.1"/>
    <property type="molecule type" value="Genomic_DNA"/>
</dbReference>
<keyword evidence="2" id="KW-1185">Reference proteome</keyword>
<name>A0ABV8UKP8_9PROT</name>
<keyword evidence="1" id="KW-0378">Hydrolase</keyword>
<dbReference type="InterPro" id="IPR036412">
    <property type="entry name" value="HAD-like_sf"/>
</dbReference>
<dbReference type="Gene3D" id="3.40.50.1000">
    <property type="entry name" value="HAD superfamily/HAD-like"/>
    <property type="match status" value="2"/>
</dbReference>
<reference evidence="2" key="1">
    <citation type="journal article" date="2019" name="Int. J. Syst. Evol. Microbiol.">
        <title>The Global Catalogue of Microorganisms (GCM) 10K type strain sequencing project: providing services to taxonomists for standard genome sequencing and annotation.</title>
        <authorList>
            <consortium name="The Broad Institute Genomics Platform"/>
            <consortium name="The Broad Institute Genome Sequencing Center for Infectious Disease"/>
            <person name="Wu L."/>
            <person name="Ma J."/>
        </authorList>
    </citation>
    <scope>NUCLEOTIDE SEQUENCE [LARGE SCALE GENOMIC DNA]</scope>
    <source>
        <strain evidence="2">CECT 8472</strain>
    </source>
</reference>
<dbReference type="Pfam" id="PF13344">
    <property type="entry name" value="Hydrolase_6"/>
    <property type="match status" value="1"/>
</dbReference>
<organism evidence="1 2">
    <name type="scientific">Fodinicurvata halophila</name>
    <dbReference type="NCBI Taxonomy" id="1419723"/>
    <lineage>
        <taxon>Bacteria</taxon>
        <taxon>Pseudomonadati</taxon>
        <taxon>Pseudomonadota</taxon>
        <taxon>Alphaproteobacteria</taxon>
        <taxon>Rhodospirillales</taxon>
        <taxon>Rhodovibrionaceae</taxon>
        <taxon>Fodinicurvata</taxon>
    </lineage>
</organism>
<dbReference type="Pfam" id="PF13242">
    <property type="entry name" value="Hydrolase_like"/>
    <property type="match status" value="1"/>
</dbReference>
<dbReference type="CDD" id="cd07525">
    <property type="entry name" value="HAD_like"/>
    <property type="match status" value="1"/>
</dbReference>
<dbReference type="Proteomes" id="UP001595799">
    <property type="component" value="Unassembled WGS sequence"/>
</dbReference>
<comment type="caution">
    <text evidence="1">The sequence shown here is derived from an EMBL/GenBank/DDBJ whole genome shotgun (WGS) entry which is preliminary data.</text>
</comment>
<dbReference type="PANTHER" id="PTHR19288">
    <property type="entry name" value="4-NITROPHENYLPHOSPHATASE-RELATED"/>
    <property type="match status" value="1"/>
</dbReference>
<dbReference type="PANTHER" id="PTHR19288:SF90">
    <property type="entry name" value="OS08G0542600 PROTEIN"/>
    <property type="match status" value="1"/>
</dbReference>
<evidence type="ECO:0000313" key="1">
    <source>
        <dbReference type="EMBL" id="MFC4351785.1"/>
    </source>
</evidence>
<dbReference type="NCBIfam" id="TIGR01459">
    <property type="entry name" value="HAD-SF-IIA-hyp4"/>
    <property type="match status" value="1"/>
</dbReference>
<dbReference type="InterPro" id="IPR023214">
    <property type="entry name" value="HAD_sf"/>
</dbReference>
<sequence>MKTQPHTTAPPALAGFAPLADQYDGFICDLWGVLHDGVTAFPHALDCLERLKAQGKKIVILSNAPRRAAEVEARMNEMGIRPDLYQGVMSSGEEAWRHLKRRPDAWYQGLGEACFHLGPDRDQGMRADLDYRFVEKLPEADFLLNTGAHMSEDTLENYRHELEEAAGYKLPMVCANPDLEVIRGGKREICAGLLAEAYERLGGEVRYHGKPHVEIYASCFEMLGGVDRARIAAVGDSLRTDIAGAQAAGVDGLFVVGGIHAEALGIEEGDLPAESDLNDLYRERGITPAAALPVFRW</sequence>
<dbReference type="RefSeq" id="WP_382422132.1">
    <property type="nucleotide sequence ID" value="NZ_JBHSCW010000004.1"/>
</dbReference>
<accession>A0ABV8UKP8</accession>
<gene>
    <name evidence="1" type="ORF">ACFOW6_09550</name>
</gene>
<proteinExistence type="predicted"/>
<protein>
    <submittedName>
        <fullName evidence="1">TIGR01459 family HAD-type hydrolase</fullName>
    </submittedName>
</protein>
<dbReference type="SUPFAM" id="SSF56784">
    <property type="entry name" value="HAD-like"/>
    <property type="match status" value="1"/>
</dbReference>
<dbReference type="GO" id="GO:0016787">
    <property type="term" value="F:hydrolase activity"/>
    <property type="evidence" value="ECO:0007669"/>
    <property type="project" value="UniProtKB-KW"/>
</dbReference>